<dbReference type="InterPro" id="IPR024079">
    <property type="entry name" value="MetalloPept_cat_dom_sf"/>
</dbReference>
<protein>
    <submittedName>
        <fullName evidence="8">Zinc metalloprotease</fullName>
    </submittedName>
</protein>
<keyword evidence="1 6" id="KW-0645">Protease</keyword>
<keyword evidence="4 6" id="KW-0862">Zinc</keyword>
<dbReference type="GO" id="GO:0004222">
    <property type="term" value="F:metalloendopeptidase activity"/>
    <property type="evidence" value="ECO:0007669"/>
    <property type="project" value="UniProtKB-UniRule"/>
</dbReference>
<evidence type="ECO:0000259" key="7">
    <source>
        <dbReference type="PROSITE" id="PS51864"/>
    </source>
</evidence>
<dbReference type="PANTHER" id="PTHR10127">
    <property type="entry name" value="DISCOIDIN, CUB, EGF, LAMININ , AND ZINC METALLOPROTEASE DOMAIN CONTAINING"/>
    <property type="match status" value="1"/>
</dbReference>
<dbReference type="PANTHER" id="PTHR10127:SF780">
    <property type="entry name" value="METALLOENDOPEPTIDASE"/>
    <property type="match status" value="1"/>
</dbReference>
<evidence type="ECO:0000256" key="4">
    <source>
        <dbReference type="ARBA" id="ARBA00022833"/>
    </source>
</evidence>
<dbReference type="GO" id="GO:0008270">
    <property type="term" value="F:zinc ion binding"/>
    <property type="evidence" value="ECO:0007669"/>
    <property type="project" value="UniProtKB-UniRule"/>
</dbReference>
<dbReference type="Proteomes" id="UP000298213">
    <property type="component" value="Unassembled WGS sequence"/>
</dbReference>
<dbReference type="InterPro" id="IPR006026">
    <property type="entry name" value="Peptidase_Metallo"/>
</dbReference>
<dbReference type="EMBL" id="SPDV01000001">
    <property type="protein sequence ID" value="TFI60155.1"/>
    <property type="molecule type" value="Genomic_DNA"/>
</dbReference>
<keyword evidence="5 6" id="KW-0482">Metalloprotease</keyword>
<feature type="binding site" evidence="6">
    <location>
        <position position="157"/>
    </location>
    <ligand>
        <name>Zn(2+)</name>
        <dbReference type="ChEBI" id="CHEBI:29105"/>
        <note>catalytic</note>
    </ligand>
</feature>
<comment type="caution">
    <text evidence="8">The sequence shown here is derived from an EMBL/GenBank/DDBJ whole genome shotgun (WGS) entry which is preliminary data.</text>
</comment>
<feature type="binding site" evidence="6">
    <location>
        <position position="147"/>
    </location>
    <ligand>
        <name>Zn(2+)</name>
        <dbReference type="ChEBI" id="CHEBI:29105"/>
        <note>catalytic</note>
    </ligand>
</feature>
<dbReference type="AlphaFoldDB" id="A0A4Y8ZY05"/>
<dbReference type="Gene3D" id="3.40.390.10">
    <property type="entry name" value="Collagenase (Catalytic Domain)"/>
    <property type="match status" value="1"/>
</dbReference>
<evidence type="ECO:0000256" key="1">
    <source>
        <dbReference type="ARBA" id="ARBA00022670"/>
    </source>
</evidence>
<dbReference type="InterPro" id="IPR001506">
    <property type="entry name" value="Peptidase_M12A"/>
</dbReference>
<keyword evidence="9" id="KW-1185">Reference proteome</keyword>
<dbReference type="CDD" id="cd04280">
    <property type="entry name" value="ZnMc_astacin_like"/>
    <property type="match status" value="1"/>
</dbReference>
<dbReference type="InterPro" id="IPR034035">
    <property type="entry name" value="Astacin-like_dom"/>
</dbReference>
<dbReference type="Pfam" id="PF01400">
    <property type="entry name" value="Astacin"/>
    <property type="match status" value="1"/>
</dbReference>
<comment type="caution">
    <text evidence="6">Lacks conserved residue(s) required for the propagation of feature annotation.</text>
</comment>
<comment type="cofactor">
    <cofactor evidence="6">
        <name>Zn(2+)</name>
        <dbReference type="ChEBI" id="CHEBI:29105"/>
    </cofactor>
    <text evidence="6">Binds 1 zinc ion per subunit.</text>
</comment>
<sequence>MREDVSMPGADQECLASSCVQVIAAEVDLFLLRAIAPGAASKQSRRLAQGSEREGTMGVAIAGQQFRWPNRTIAYVIDPDLGCDEEAAEAIEHWHSHSSIRFVPRTNETDFVRLVRLPGFALSDVGRRGGEQKVSLGDSCSAGIIIHELGHAVGLWHEHCRDDRDQWVEVDWTNIEDGCEDNFKQRWIDQAPAQTEDIGAYDYGSIMHYPPGCFAIDDRDPTLKLLKPVPAGVSVGQRDGLSAGDVAAVEQMYQGIAPPIAG</sequence>
<keyword evidence="2 6" id="KW-0479">Metal-binding</keyword>
<accession>A0A4Y8ZY05</accession>
<gene>
    <name evidence="8" type="ORF">E2493_00095</name>
</gene>
<dbReference type="SUPFAM" id="SSF55486">
    <property type="entry name" value="Metalloproteases ('zincins'), catalytic domain"/>
    <property type="match status" value="1"/>
</dbReference>
<name>A0A4Y8ZY05_9SPHN</name>
<reference evidence="8 9" key="1">
    <citation type="submission" date="2019-03" db="EMBL/GenBank/DDBJ databases">
        <title>Genome sequence of Sphingomonas sp. 17J27-24.</title>
        <authorList>
            <person name="Kim M."/>
            <person name="Maeng S."/>
            <person name="Sathiyaraj S."/>
        </authorList>
    </citation>
    <scope>NUCLEOTIDE SEQUENCE [LARGE SCALE GENOMIC DNA]</scope>
    <source>
        <strain evidence="8 9">17J27-24</strain>
    </source>
</reference>
<feature type="domain" description="Peptidase M12A" evidence="7">
    <location>
        <begin position="59"/>
        <end position="259"/>
    </location>
</feature>
<keyword evidence="3 6" id="KW-0378">Hydrolase</keyword>
<evidence type="ECO:0000256" key="6">
    <source>
        <dbReference type="PROSITE-ProRule" id="PRU01211"/>
    </source>
</evidence>
<proteinExistence type="predicted"/>
<feature type="binding site" evidence="6">
    <location>
        <position position="151"/>
    </location>
    <ligand>
        <name>Zn(2+)</name>
        <dbReference type="ChEBI" id="CHEBI:29105"/>
        <note>catalytic</note>
    </ligand>
</feature>
<dbReference type="GO" id="GO:0006508">
    <property type="term" value="P:proteolysis"/>
    <property type="evidence" value="ECO:0007669"/>
    <property type="project" value="UniProtKB-KW"/>
</dbReference>
<evidence type="ECO:0000256" key="3">
    <source>
        <dbReference type="ARBA" id="ARBA00022801"/>
    </source>
</evidence>
<evidence type="ECO:0000256" key="2">
    <source>
        <dbReference type="ARBA" id="ARBA00022723"/>
    </source>
</evidence>
<evidence type="ECO:0000313" key="9">
    <source>
        <dbReference type="Proteomes" id="UP000298213"/>
    </source>
</evidence>
<evidence type="ECO:0000313" key="8">
    <source>
        <dbReference type="EMBL" id="TFI60155.1"/>
    </source>
</evidence>
<organism evidence="8 9">
    <name type="scientific">Sphingomonas parva</name>
    <dbReference type="NCBI Taxonomy" id="2555898"/>
    <lineage>
        <taxon>Bacteria</taxon>
        <taxon>Pseudomonadati</taxon>
        <taxon>Pseudomonadota</taxon>
        <taxon>Alphaproteobacteria</taxon>
        <taxon>Sphingomonadales</taxon>
        <taxon>Sphingomonadaceae</taxon>
        <taxon>Sphingomonas</taxon>
    </lineage>
</organism>
<dbReference type="SMART" id="SM00235">
    <property type="entry name" value="ZnMc"/>
    <property type="match status" value="1"/>
</dbReference>
<feature type="active site" evidence="6">
    <location>
        <position position="148"/>
    </location>
</feature>
<dbReference type="PRINTS" id="PR00480">
    <property type="entry name" value="ASTACIN"/>
</dbReference>
<dbReference type="PROSITE" id="PS51864">
    <property type="entry name" value="ASTACIN"/>
    <property type="match status" value="1"/>
</dbReference>
<dbReference type="OrthoDB" id="5117805at2"/>
<evidence type="ECO:0000256" key="5">
    <source>
        <dbReference type="ARBA" id="ARBA00023049"/>
    </source>
</evidence>